<reference evidence="3" key="1">
    <citation type="submission" date="2022-11" db="UniProtKB">
        <authorList>
            <consortium name="WormBaseParasite"/>
        </authorList>
    </citation>
    <scope>IDENTIFICATION</scope>
</reference>
<dbReference type="WBParaSite" id="nRc.2.0.1.t14064-RA">
    <property type="protein sequence ID" value="nRc.2.0.1.t14064-RA"/>
    <property type="gene ID" value="nRc.2.0.1.g14064"/>
</dbReference>
<dbReference type="Proteomes" id="UP000887565">
    <property type="component" value="Unplaced"/>
</dbReference>
<evidence type="ECO:0000256" key="1">
    <source>
        <dbReference type="SAM" id="MobiDB-lite"/>
    </source>
</evidence>
<dbReference type="PANTHER" id="PTHR22055">
    <property type="entry name" value="28 KDA HEAT- AND ACID-STABLE PHOSPHOPROTEIN PDGF-ASSOCIATED PROTEIN"/>
    <property type="match status" value="1"/>
</dbReference>
<proteinExistence type="predicted"/>
<dbReference type="AlphaFoldDB" id="A0A915IJM6"/>
<evidence type="ECO:0000313" key="2">
    <source>
        <dbReference type="Proteomes" id="UP000887565"/>
    </source>
</evidence>
<feature type="region of interest" description="Disordered" evidence="1">
    <location>
        <begin position="1"/>
        <end position="28"/>
    </location>
</feature>
<accession>A0A915IJM6</accession>
<organism evidence="2 3">
    <name type="scientific">Romanomermis culicivorax</name>
    <name type="common">Nematode worm</name>
    <dbReference type="NCBI Taxonomy" id="13658"/>
    <lineage>
        <taxon>Eukaryota</taxon>
        <taxon>Metazoa</taxon>
        <taxon>Ecdysozoa</taxon>
        <taxon>Nematoda</taxon>
        <taxon>Enoplea</taxon>
        <taxon>Dorylaimia</taxon>
        <taxon>Mermithida</taxon>
        <taxon>Mermithoidea</taxon>
        <taxon>Mermithidae</taxon>
        <taxon>Romanomermis</taxon>
    </lineage>
</organism>
<keyword evidence="2" id="KW-1185">Reference proteome</keyword>
<name>A0A915IJM6_ROMCU</name>
<sequence length="155" mass="17191">MSGPGAGKTRGGKKKMIHHKGGNRRFTDFEELKAQAVEIKNMKNRDEDSDEVSMIVLFKVLNKVVQFHPFSSFAEGTGAAGPAAAPPKKLPIAKKREDSSSDEESSDDGDEDDSDSDKHKGVEHLIEVENPNRVKQKMKKVTDLKLENTELSRKE</sequence>
<evidence type="ECO:0000313" key="3">
    <source>
        <dbReference type="WBParaSite" id="nRc.2.0.1.t14064-RA"/>
    </source>
</evidence>
<feature type="compositionally biased region" description="Basic and acidic residues" evidence="1">
    <location>
        <begin position="140"/>
        <end position="155"/>
    </location>
</feature>
<dbReference type="InterPro" id="IPR039876">
    <property type="entry name" value="HAP28"/>
</dbReference>
<feature type="compositionally biased region" description="Acidic residues" evidence="1">
    <location>
        <begin position="100"/>
        <end position="115"/>
    </location>
</feature>
<feature type="compositionally biased region" description="Basic residues" evidence="1">
    <location>
        <begin position="10"/>
        <end position="23"/>
    </location>
</feature>
<protein>
    <submittedName>
        <fullName evidence="3">Uncharacterized protein</fullName>
    </submittedName>
</protein>
<feature type="region of interest" description="Disordered" evidence="1">
    <location>
        <begin position="73"/>
        <end position="155"/>
    </location>
</feature>
<feature type="compositionally biased region" description="Basic and acidic residues" evidence="1">
    <location>
        <begin position="116"/>
        <end position="132"/>
    </location>
</feature>